<dbReference type="OrthoDB" id="4350995at2759"/>
<dbReference type="EMBL" id="LHQQ01000097">
    <property type="protein sequence ID" value="KOS42768.1"/>
    <property type="molecule type" value="Genomic_DNA"/>
</dbReference>
<proteinExistence type="predicted"/>
<gene>
    <name evidence="1" type="ORF">ACN38_g6337</name>
</gene>
<comment type="caution">
    <text evidence="1">The sequence shown here is derived from an EMBL/GenBank/DDBJ whole genome shotgun (WGS) entry which is preliminary data.</text>
</comment>
<dbReference type="Proteomes" id="UP000037696">
    <property type="component" value="Unassembled WGS sequence"/>
</dbReference>
<keyword evidence="2" id="KW-1185">Reference proteome</keyword>
<accession>A0A0M8P0Q5</accession>
<evidence type="ECO:0000313" key="1">
    <source>
        <dbReference type="EMBL" id="KOS42768.1"/>
    </source>
</evidence>
<evidence type="ECO:0000313" key="2">
    <source>
        <dbReference type="Proteomes" id="UP000037696"/>
    </source>
</evidence>
<reference evidence="1 2" key="1">
    <citation type="submission" date="2015-08" db="EMBL/GenBank/DDBJ databases">
        <title>Genome sequencing of Penicillium nordicum.</title>
        <authorList>
            <person name="Nguyen H.D."/>
            <person name="Seifert K.A."/>
        </authorList>
    </citation>
    <scope>NUCLEOTIDE SEQUENCE [LARGE SCALE GENOMIC DNA]</scope>
    <source>
        <strain evidence="1 2">DAOMC 185683</strain>
    </source>
</reference>
<name>A0A0M8P0Q5_9EURO</name>
<dbReference type="AlphaFoldDB" id="A0A0M8P0Q5"/>
<protein>
    <submittedName>
        <fullName evidence="1">Uncharacterized protein</fullName>
    </submittedName>
</protein>
<sequence length="68" mass="7615">MQPSNTPTGPAPQNTTSWLQTALASIGSIFQPSSKEDESETDAISGWVGTKRRRFYIHQRVTLFYDLV</sequence>
<organism evidence="1 2">
    <name type="scientific">Penicillium nordicum</name>
    <dbReference type="NCBI Taxonomy" id="229535"/>
    <lineage>
        <taxon>Eukaryota</taxon>
        <taxon>Fungi</taxon>
        <taxon>Dikarya</taxon>
        <taxon>Ascomycota</taxon>
        <taxon>Pezizomycotina</taxon>
        <taxon>Eurotiomycetes</taxon>
        <taxon>Eurotiomycetidae</taxon>
        <taxon>Eurotiales</taxon>
        <taxon>Aspergillaceae</taxon>
        <taxon>Penicillium</taxon>
    </lineage>
</organism>